<evidence type="ECO:0000256" key="1">
    <source>
        <dbReference type="SAM" id="MobiDB-lite"/>
    </source>
</evidence>
<evidence type="ECO:0000313" key="5">
    <source>
        <dbReference type="Proteomes" id="UP000700596"/>
    </source>
</evidence>
<name>A0A9P9DD75_9PLEO</name>
<evidence type="ECO:0000256" key="3">
    <source>
        <dbReference type="SAM" id="SignalP"/>
    </source>
</evidence>
<evidence type="ECO:0000256" key="2">
    <source>
        <dbReference type="SAM" id="Phobius"/>
    </source>
</evidence>
<keyword evidence="2" id="KW-0812">Transmembrane</keyword>
<dbReference type="EMBL" id="JAGMWT010000014">
    <property type="protein sequence ID" value="KAH7116978.1"/>
    <property type="molecule type" value="Genomic_DNA"/>
</dbReference>
<keyword evidence="2" id="KW-0472">Membrane</keyword>
<gene>
    <name evidence="4" type="ORF">B0J11DRAFT_106087</name>
</gene>
<feature type="transmembrane region" description="Helical" evidence="2">
    <location>
        <begin position="159"/>
        <end position="180"/>
    </location>
</feature>
<evidence type="ECO:0008006" key="6">
    <source>
        <dbReference type="Google" id="ProtNLM"/>
    </source>
</evidence>
<proteinExistence type="predicted"/>
<sequence length="181" mass="18078">MLVQNVILGFALSSLGLAQDVDNDDIPVQCTAVCSAVVALSRTCDAQNNDNDPAYLNCVCNTVNANSIIPLCEACVSQFDSDRSDNDVNDLVRSCSFTTTSFNPSATAASASLVTGTGSLRSLATATGSITSAPTGSAAPSQNPSTPTTGTIVQQSPGAAAALGAPAGAVLGVFGVILGMM</sequence>
<keyword evidence="2" id="KW-1133">Transmembrane helix</keyword>
<comment type="caution">
    <text evidence="4">The sequence shown here is derived from an EMBL/GenBank/DDBJ whole genome shotgun (WGS) entry which is preliminary data.</text>
</comment>
<feature type="region of interest" description="Disordered" evidence="1">
    <location>
        <begin position="131"/>
        <end position="151"/>
    </location>
</feature>
<keyword evidence="3" id="KW-0732">Signal</keyword>
<protein>
    <recommendedName>
        <fullName evidence="6">Gpi anchored protein</fullName>
    </recommendedName>
</protein>
<dbReference type="AlphaFoldDB" id="A0A9P9DD75"/>
<feature type="chain" id="PRO_5040469308" description="Gpi anchored protein" evidence="3">
    <location>
        <begin position="19"/>
        <end position="181"/>
    </location>
</feature>
<feature type="signal peptide" evidence="3">
    <location>
        <begin position="1"/>
        <end position="18"/>
    </location>
</feature>
<evidence type="ECO:0000313" key="4">
    <source>
        <dbReference type="EMBL" id="KAH7116978.1"/>
    </source>
</evidence>
<dbReference type="Proteomes" id="UP000700596">
    <property type="component" value="Unassembled WGS sequence"/>
</dbReference>
<accession>A0A9P9DD75</accession>
<dbReference type="OrthoDB" id="4843554at2759"/>
<reference evidence="4" key="1">
    <citation type="journal article" date="2021" name="Nat. Commun.">
        <title>Genetic determinants of endophytism in the Arabidopsis root mycobiome.</title>
        <authorList>
            <person name="Mesny F."/>
            <person name="Miyauchi S."/>
            <person name="Thiergart T."/>
            <person name="Pickel B."/>
            <person name="Atanasova L."/>
            <person name="Karlsson M."/>
            <person name="Huettel B."/>
            <person name="Barry K.W."/>
            <person name="Haridas S."/>
            <person name="Chen C."/>
            <person name="Bauer D."/>
            <person name="Andreopoulos W."/>
            <person name="Pangilinan J."/>
            <person name="LaButti K."/>
            <person name="Riley R."/>
            <person name="Lipzen A."/>
            <person name="Clum A."/>
            <person name="Drula E."/>
            <person name="Henrissat B."/>
            <person name="Kohler A."/>
            <person name="Grigoriev I.V."/>
            <person name="Martin F.M."/>
            <person name="Hacquard S."/>
        </authorList>
    </citation>
    <scope>NUCLEOTIDE SEQUENCE</scope>
    <source>
        <strain evidence="4">MPI-CAGE-CH-0243</strain>
    </source>
</reference>
<organism evidence="4 5">
    <name type="scientific">Dendryphion nanum</name>
    <dbReference type="NCBI Taxonomy" id="256645"/>
    <lineage>
        <taxon>Eukaryota</taxon>
        <taxon>Fungi</taxon>
        <taxon>Dikarya</taxon>
        <taxon>Ascomycota</taxon>
        <taxon>Pezizomycotina</taxon>
        <taxon>Dothideomycetes</taxon>
        <taxon>Pleosporomycetidae</taxon>
        <taxon>Pleosporales</taxon>
        <taxon>Torulaceae</taxon>
        <taxon>Dendryphion</taxon>
    </lineage>
</organism>
<keyword evidence="5" id="KW-1185">Reference proteome</keyword>